<keyword evidence="1 5" id="KW-0479">Metal-binding</keyword>
<gene>
    <name evidence="7" type="ORF">MHBO_002709</name>
</gene>
<dbReference type="PANTHER" id="PTHR12620">
    <property type="entry name" value="U2 SNRNP AUXILIARY FACTOR, SMALL SUBUNIT"/>
    <property type="match status" value="1"/>
</dbReference>
<dbReference type="PRINTS" id="PR01848">
    <property type="entry name" value="U2AUXFACTOR"/>
</dbReference>
<dbReference type="InterPro" id="IPR012677">
    <property type="entry name" value="Nucleotide-bd_a/b_plait_sf"/>
</dbReference>
<dbReference type="InterPro" id="IPR009145">
    <property type="entry name" value="U2AF_small"/>
</dbReference>
<protein>
    <recommendedName>
        <fullName evidence="6">C3H1-type domain-containing protein</fullName>
    </recommendedName>
</protein>
<evidence type="ECO:0000256" key="5">
    <source>
        <dbReference type="PROSITE-ProRule" id="PRU00723"/>
    </source>
</evidence>
<evidence type="ECO:0000313" key="7">
    <source>
        <dbReference type="EMBL" id="MES1921126.1"/>
    </source>
</evidence>
<comment type="caution">
    <text evidence="7">The sequence shown here is derived from an EMBL/GenBank/DDBJ whole genome shotgun (WGS) entry which is preliminary data.</text>
</comment>
<keyword evidence="2" id="KW-0677">Repeat</keyword>
<keyword evidence="8" id="KW-1185">Reference proteome</keyword>
<proteinExistence type="predicted"/>
<dbReference type="Gene3D" id="3.30.70.330">
    <property type="match status" value="1"/>
</dbReference>
<sequence length="70" mass="8045">FGNTYVKFINPDDATKAFEALSGRYYAGRLIQVSHSPITDFSEARCRQFYEGYCARGNYCNFLHLKPVPE</sequence>
<name>A0ABV2AN85_9EUKA</name>
<evidence type="ECO:0000256" key="3">
    <source>
        <dbReference type="ARBA" id="ARBA00022771"/>
    </source>
</evidence>
<keyword evidence="3 5" id="KW-0863">Zinc-finger</keyword>
<evidence type="ECO:0000259" key="6">
    <source>
        <dbReference type="PROSITE" id="PS50103"/>
    </source>
</evidence>
<evidence type="ECO:0000256" key="4">
    <source>
        <dbReference type="ARBA" id="ARBA00022833"/>
    </source>
</evidence>
<dbReference type="Pfam" id="PF00642">
    <property type="entry name" value="zf-CCCH"/>
    <property type="match status" value="1"/>
</dbReference>
<evidence type="ECO:0000256" key="1">
    <source>
        <dbReference type="ARBA" id="ARBA00022723"/>
    </source>
</evidence>
<organism evidence="7 8">
    <name type="scientific">Bonamia ostreae</name>
    <dbReference type="NCBI Taxonomy" id="126728"/>
    <lineage>
        <taxon>Eukaryota</taxon>
        <taxon>Sar</taxon>
        <taxon>Rhizaria</taxon>
        <taxon>Endomyxa</taxon>
        <taxon>Ascetosporea</taxon>
        <taxon>Haplosporida</taxon>
        <taxon>Bonamia</taxon>
    </lineage>
</organism>
<evidence type="ECO:0000313" key="8">
    <source>
        <dbReference type="Proteomes" id="UP001439008"/>
    </source>
</evidence>
<dbReference type="Proteomes" id="UP001439008">
    <property type="component" value="Unassembled WGS sequence"/>
</dbReference>
<dbReference type="SUPFAM" id="SSF90229">
    <property type="entry name" value="CCCH zinc finger"/>
    <property type="match status" value="1"/>
</dbReference>
<evidence type="ECO:0000256" key="2">
    <source>
        <dbReference type="ARBA" id="ARBA00022737"/>
    </source>
</evidence>
<feature type="zinc finger region" description="C3H1-type" evidence="5">
    <location>
        <begin position="40"/>
        <end position="67"/>
    </location>
</feature>
<dbReference type="PROSITE" id="PS50103">
    <property type="entry name" value="ZF_C3H1"/>
    <property type="match status" value="1"/>
</dbReference>
<reference evidence="7 8" key="1">
    <citation type="journal article" date="2024" name="BMC Biol.">
        <title>Comparative genomics of Ascetosporea gives new insight into the evolutionary basis for animal parasitism in Rhizaria.</title>
        <authorList>
            <person name="Hiltunen Thoren M."/>
            <person name="Onut-Brannstrom I."/>
            <person name="Alfjorden A."/>
            <person name="Peckova H."/>
            <person name="Swords F."/>
            <person name="Hooper C."/>
            <person name="Holzer A.S."/>
            <person name="Bass D."/>
            <person name="Burki F."/>
        </authorList>
    </citation>
    <scope>NUCLEOTIDE SEQUENCE [LARGE SCALE GENOMIC DNA]</scope>
    <source>
        <strain evidence="7">20-A016</strain>
    </source>
</reference>
<dbReference type="InterPro" id="IPR035979">
    <property type="entry name" value="RBD_domain_sf"/>
</dbReference>
<feature type="non-terminal residue" evidence="7">
    <location>
        <position position="1"/>
    </location>
</feature>
<dbReference type="InterPro" id="IPR000571">
    <property type="entry name" value="Znf_CCCH"/>
</dbReference>
<keyword evidence="4 5" id="KW-0862">Zinc</keyword>
<dbReference type="EMBL" id="JBDODL010001099">
    <property type="protein sequence ID" value="MES1921126.1"/>
    <property type="molecule type" value="Genomic_DNA"/>
</dbReference>
<feature type="domain" description="C3H1-type" evidence="6">
    <location>
        <begin position="40"/>
        <end position="67"/>
    </location>
</feature>
<dbReference type="InterPro" id="IPR036855">
    <property type="entry name" value="Znf_CCCH_sf"/>
</dbReference>
<accession>A0ABV2AN85</accession>
<dbReference type="SUPFAM" id="SSF54928">
    <property type="entry name" value="RNA-binding domain, RBD"/>
    <property type="match status" value="1"/>
</dbReference>